<protein>
    <submittedName>
        <fullName evidence="2">Uncharacterized protein</fullName>
    </submittedName>
</protein>
<keyword evidence="1" id="KW-0472">Membrane</keyword>
<name>A0A077R7L6_9BASI</name>
<sequence length="492" mass="55279">MTTILAKRLVSALLCGSVLLSTILASSILPSTPSIKHVLLRESEGYHDEVWAPFLTDLASSPYIKTTFSRHYPRWNIVNITDRIQFVNSPTLQGFGTSNKNEFEIVPQAIIEHKVDYILDVSCDADLFYRPEYYQRLYHQTNVKLLCVNHDTHDYAGALKAYNDVTKLYIDSDRITFIVLSEHVGKALNAQMLKRGSKQITYKVYIPVLDLPQGIETETADQKGKAFVIQGNLEAGRRDYGTLFQHLREGLAAIPAGTPDSEQPRLVLIGSGKKLQVPQDLTKNVEIHMNLEYPEFYRTLGRSAVLLPAFGTSEYYTAKASSTINAAIIGGTVIVGNQTMLNSYTFLNDKIVFLTNPGESDVQAAMRYLALDEKTRNERLQYIRKYRHDLIQQNRVLLDELINPEAVADAKSIRMGVGQYMDKAKQIPVQHPHSSGAGFVIFIAMVLALVFRRNIVRQCRAWKSQYVESSAGRAGIPVSMEQLNSPLMRSSN</sequence>
<dbReference type="EMBL" id="HG529639">
    <property type="protein sequence ID" value="CDI55183.1"/>
    <property type="molecule type" value="Genomic_DNA"/>
</dbReference>
<evidence type="ECO:0000313" key="2">
    <source>
        <dbReference type="EMBL" id="CDI55183.1"/>
    </source>
</evidence>
<accession>A0A077R7L6</accession>
<keyword evidence="1" id="KW-1133">Transmembrane helix</keyword>
<keyword evidence="1" id="KW-0812">Transmembrane</keyword>
<feature type="transmembrane region" description="Helical" evidence="1">
    <location>
        <begin position="433"/>
        <end position="451"/>
    </location>
</feature>
<evidence type="ECO:0000256" key="1">
    <source>
        <dbReference type="SAM" id="Phobius"/>
    </source>
</evidence>
<reference evidence="2" key="1">
    <citation type="journal article" date="2014" name="Genome Biol. Evol.">
        <title>Gene Loss Rather Than Gene Gain Is Associated with a Host Jump from Monocots to Dicots in the Smut Fungus Melanopsichium pennsylvanicum.</title>
        <authorList>
            <person name="Sharma R."/>
            <person name="Mishra B."/>
            <person name="Runge F."/>
            <person name="Thines M."/>
        </authorList>
    </citation>
    <scope>NUCLEOTIDE SEQUENCE</scope>
    <source>
        <strain evidence="2">4</strain>
    </source>
</reference>
<proteinExistence type="predicted"/>
<dbReference type="AlphaFoldDB" id="A0A077R7L6"/>
<organism evidence="2">
    <name type="scientific">Melanopsichium pennsylvanicum 4</name>
    <dbReference type="NCBI Taxonomy" id="1398559"/>
    <lineage>
        <taxon>Eukaryota</taxon>
        <taxon>Fungi</taxon>
        <taxon>Dikarya</taxon>
        <taxon>Basidiomycota</taxon>
        <taxon>Ustilaginomycotina</taxon>
        <taxon>Ustilaginomycetes</taxon>
        <taxon>Ustilaginales</taxon>
        <taxon>Ustilaginaceae</taxon>
        <taxon>Melanopsichium</taxon>
    </lineage>
</organism>